<dbReference type="VEuPathDB" id="VectorBase:LDEU000706"/>
<dbReference type="Gene3D" id="1.20.5.170">
    <property type="match status" value="1"/>
</dbReference>
<comment type="caution">
    <text evidence="2">The sequence shown here is derived from an EMBL/GenBank/DDBJ whole genome shotgun (WGS) entry which is preliminary data.</text>
</comment>
<proteinExistence type="predicted"/>
<keyword evidence="1" id="KW-0175">Coiled coil</keyword>
<sequence length="85" mass="9862">MNERVNDNSTNLETEISSRCDLLVDAIQNRKHQLLDFILKEKEYKLRALKEQVSSYTNKLQQTTGLLQFCIEALKETEATAFLQV</sequence>
<protein>
    <submittedName>
        <fullName evidence="2">E3 ubiquitin-protein ligase TRIM9-like protein</fullName>
    </submittedName>
</protein>
<dbReference type="Proteomes" id="UP000288716">
    <property type="component" value="Unassembled WGS sequence"/>
</dbReference>
<dbReference type="EMBL" id="NCKV01000199">
    <property type="protein sequence ID" value="RWS31330.1"/>
    <property type="molecule type" value="Genomic_DNA"/>
</dbReference>
<accession>A0A443SUZ8</accession>
<gene>
    <name evidence="2" type="ORF">B4U80_02851</name>
</gene>
<evidence type="ECO:0000313" key="3">
    <source>
        <dbReference type="Proteomes" id="UP000288716"/>
    </source>
</evidence>
<evidence type="ECO:0000313" key="2">
    <source>
        <dbReference type="EMBL" id="RWS31330.1"/>
    </source>
</evidence>
<dbReference type="AlphaFoldDB" id="A0A443SUZ8"/>
<reference evidence="2 3" key="1">
    <citation type="journal article" date="2018" name="Gigascience">
        <title>Genomes of trombidid mites reveal novel predicted allergens and laterally-transferred genes associated with secondary metabolism.</title>
        <authorList>
            <person name="Dong X."/>
            <person name="Chaisiri K."/>
            <person name="Xia D."/>
            <person name="Armstrong S.D."/>
            <person name="Fang Y."/>
            <person name="Donnelly M.J."/>
            <person name="Kadowaki T."/>
            <person name="McGarry J.W."/>
            <person name="Darby A.C."/>
            <person name="Makepeace B.L."/>
        </authorList>
    </citation>
    <scope>NUCLEOTIDE SEQUENCE [LARGE SCALE GENOMIC DNA]</scope>
    <source>
        <strain evidence="2">UoL-UT</strain>
    </source>
</reference>
<organism evidence="2 3">
    <name type="scientific">Leptotrombidium deliense</name>
    <dbReference type="NCBI Taxonomy" id="299467"/>
    <lineage>
        <taxon>Eukaryota</taxon>
        <taxon>Metazoa</taxon>
        <taxon>Ecdysozoa</taxon>
        <taxon>Arthropoda</taxon>
        <taxon>Chelicerata</taxon>
        <taxon>Arachnida</taxon>
        <taxon>Acari</taxon>
        <taxon>Acariformes</taxon>
        <taxon>Trombidiformes</taxon>
        <taxon>Prostigmata</taxon>
        <taxon>Anystina</taxon>
        <taxon>Parasitengona</taxon>
        <taxon>Trombiculoidea</taxon>
        <taxon>Trombiculidae</taxon>
        <taxon>Leptotrombidium</taxon>
    </lineage>
</organism>
<evidence type="ECO:0000256" key="1">
    <source>
        <dbReference type="SAM" id="Coils"/>
    </source>
</evidence>
<keyword evidence="3" id="KW-1185">Reference proteome</keyword>
<dbReference type="OrthoDB" id="295536at2759"/>
<feature type="coiled-coil region" evidence="1">
    <location>
        <begin position="39"/>
        <end position="66"/>
    </location>
</feature>
<dbReference type="STRING" id="299467.A0A443SUZ8"/>
<name>A0A443SUZ8_9ACAR</name>